<feature type="transmembrane region" description="Helical" evidence="1">
    <location>
        <begin position="63"/>
        <end position="82"/>
    </location>
</feature>
<name>A0ABT6FUN9_9FLAO</name>
<proteinExistence type="predicted"/>
<gene>
    <name evidence="2" type="ORF">OSR52_13990</name>
</gene>
<evidence type="ECO:0000256" key="1">
    <source>
        <dbReference type="SAM" id="Phobius"/>
    </source>
</evidence>
<dbReference type="RefSeq" id="WP_277900750.1">
    <property type="nucleotide sequence ID" value="NZ_JAPMUA010000005.1"/>
</dbReference>
<evidence type="ECO:0000313" key="2">
    <source>
        <dbReference type="EMBL" id="MDG3586982.1"/>
    </source>
</evidence>
<keyword evidence="1" id="KW-0472">Membrane</keyword>
<keyword evidence="3" id="KW-1185">Reference proteome</keyword>
<dbReference type="Proteomes" id="UP001153642">
    <property type="component" value="Unassembled WGS sequence"/>
</dbReference>
<keyword evidence="1" id="KW-1133">Transmembrane helix</keyword>
<sequence length="103" mass="11715">MLGLLLIFFIGRYFYQLADDYNKNKWGFAILGIVIYYAGTFVAGIFIGLFYPTALETMDSLALNLIALPVGIIFCGVLYYILERNWEKKSKIDPTSIDQIGKE</sequence>
<keyword evidence="1" id="KW-0812">Transmembrane</keyword>
<dbReference type="EMBL" id="JAPMUA010000005">
    <property type="protein sequence ID" value="MDG3586982.1"/>
    <property type="molecule type" value="Genomic_DNA"/>
</dbReference>
<reference evidence="2" key="1">
    <citation type="submission" date="2022-11" db="EMBL/GenBank/DDBJ databases">
        <title>High-quality draft genome sequence of Galbibacter sp. strain CMA-7.</title>
        <authorList>
            <person name="Wei L."/>
            <person name="Dong C."/>
            <person name="Shao Z."/>
        </authorList>
    </citation>
    <scope>NUCLEOTIDE SEQUENCE</scope>
    <source>
        <strain evidence="2">CMA-7</strain>
    </source>
</reference>
<evidence type="ECO:0000313" key="3">
    <source>
        <dbReference type="Proteomes" id="UP001153642"/>
    </source>
</evidence>
<accession>A0ABT6FUN9</accession>
<comment type="caution">
    <text evidence="2">The sequence shown here is derived from an EMBL/GenBank/DDBJ whole genome shotgun (WGS) entry which is preliminary data.</text>
</comment>
<protein>
    <submittedName>
        <fullName evidence="2">Uncharacterized protein</fullName>
    </submittedName>
</protein>
<organism evidence="2 3">
    <name type="scientific">Galbibacter pacificus</name>
    <dbReference type="NCBI Taxonomy" id="2996052"/>
    <lineage>
        <taxon>Bacteria</taxon>
        <taxon>Pseudomonadati</taxon>
        <taxon>Bacteroidota</taxon>
        <taxon>Flavobacteriia</taxon>
        <taxon>Flavobacteriales</taxon>
        <taxon>Flavobacteriaceae</taxon>
        <taxon>Galbibacter</taxon>
    </lineage>
</organism>
<feature type="transmembrane region" description="Helical" evidence="1">
    <location>
        <begin position="28"/>
        <end position="51"/>
    </location>
</feature>